<evidence type="ECO:0000256" key="3">
    <source>
        <dbReference type="ARBA" id="ARBA00007812"/>
    </source>
</evidence>
<dbReference type="PANTHER" id="PTHR18968:SF13">
    <property type="entry name" value="ACETOLACTATE SYNTHASE CATALYTIC SUBUNIT, MITOCHONDRIAL"/>
    <property type="match status" value="1"/>
</dbReference>
<accession>A0A4Y7RW33</accession>
<evidence type="ECO:0000259" key="15">
    <source>
        <dbReference type="Pfam" id="PF02776"/>
    </source>
</evidence>
<evidence type="ECO:0000256" key="6">
    <source>
        <dbReference type="ARBA" id="ARBA00022679"/>
    </source>
</evidence>
<evidence type="ECO:0000313" key="17">
    <source>
        <dbReference type="Proteomes" id="UP000297597"/>
    </source>
</evidence>
<dbReference type="GO" id="GO:0009097">
    <property type="term" value="P:isoleucine biosynthetic process"/>
    <property type="evidence" value="ECO:0007669"/>
    <property type="project" value="UniProtKB-UniPathway"/>
</dbReference>
<dbReference type="UniPathway" id="UPA00049">
    <property type="reaction ID" value="UER00059"/>
</dbReference>
<dbReference type="CDD" id="cd02015">
    <property type="entry name" value="TPP_AHAS"/>
    <property type="match status" value="1"/>
</dbReference>
<evidence type="ECO:0000313" key="16">
    <source>
        <dbReference type="EMBL" id="TEB13195.1"/>
    </source>
</evidence>
<dbReference type="GO" id="GO:0003984">
    <property type="term" value="F:acetolactate synthase activity"/>
    <property type="evidence" value="ECO:0007669"/>
    <property type="project" value="UniProtKB-EC"/>
</dbReference>
<dbReference type="Proteomes" id="UP000297597">
    <property type="component" value="Unassembled WGS sequence"/>
</dbReference>
<comment type="cofactor">
    <cofactor evidence="12">
        <name>thiamine diphosphate</name>
        <dbReference type="ChEBI" id="CHEBI:58937"/>
    </cofactor>
    <text evidence="12">Binds 1 thiamine pyrophosphate per subunit.</text>
</comment>
<dbReference type="Pfam" id="PF02776">
    <property type="entry name" value="TPP_enzyme_N"/>
    <property type="match status" value="1"/>
</dbReference>
<evidence type="ECO:0000256" key="10">
    <source>
        <dbReference type="ARBA" id="ARBA00023304"/>
    </source>
</evidence>
<evidence type="ECO:0000256" key="7">
    <source>
        <dbReference type="ARBA" id="ARBA00022723"/>
    </source>
</evidence>
<dbReference type="SUPFAM" id="SSF52518">
    <property type="entry name" value="Thiamin diphosphate-binding fold (THDP-binding)"/>
    <property type="match status" value="2"/>
</dbReference>
<dbReference type="InterPro" id="IPR012001">
    <property type="entry name" value="Thiamin_PyroP_enz_TPP-bd_dom"/>
</dbReference>
<protein>
    <recommendedName>
        <fullName evidence="4 12">Acetolactate synthase</fullName>
        <ecNumber evidence="4 12">2.2.1.6</ecNumber>
    </recommendedName>
</protein>
<reference evidence="16 17" key="1">
    <citation type="journal article" date="2018" name="Environ. Microbiol.">
        <title>Novel energy conservation strategies and behaviour of Pelotomaculum schinkii driving syntrophic propionate catabolism.</title>
        <authorList>
            <person name="Hidalgo-Ahumada C.A.P."/>
            <person name="Nobu M.K."/>
            <person name="Narihiro T."/>
            <person name="Tamaki H."/>
            <person name="Liu W.T."/>
            <person name="Kamagata Y."/>
            <person name="Stams A.J.M."/>
            <person name="Imachi H."/>
            <person name="Sousa D.Z."/>
        </authorList>
    </citation>
    <scope>NUCLEOTIDE SEQUENCE [LARGE SCALE GENOMIC DNA]</scope>
    <source>
        <strain evidence="16 17">MGP</strain>
    </source>
</reference>
<feature type="domain" description="Thiamine pyrophosphate enzyme TPP-binding" evidence="14">
    <location>
        <begin position="382"/>
        <end position="530"/>
    </location>
</feature>
<dbReference type="PANTHER" id="PTHR18968">
    <property type="entry name" value="THIAMINE PYROPHOSPHATE ENZYMES"/>
    <property type="match status" value="1"/>
</dbReference>
<keyword evidence="5 12" id="KW-0028">Amino-acid biosynthesis</keyword>
<comment type="catalytic activity">
    <reaction evidence="11 12">
        <text>2 pyruvate + H(+) = (2S)-2-acetolactate + CO2</text>
        <dbReference type="Rhea" id="RHEA:25249"/>
        <dbReference type="ChEBI" id="CHEBI:15361"/>
        <dbReference type="ChEBI" id="CHEBI:15378"/>
        <dbReference type="ChEBI" id="CHEBI:16526"/>
        <dbReference type="ChEBI" id="CHEBI:58476"/>
        <dbReference type="EC" id="2.2.1.6"/>
    </reaction>
</comment>
<dbReference type="GO" id="GO:0050660">
    <property type="term" value="F:flavin adenine dinucleotide binding"/>
    <property type="evidence" value="ECO:0007669"/>
    <property type="project" value="InterPro"/>
</dbReference>
<evidence type="ECO:0000256" key="2">
    <source>
        <dbReference type="ARBA" id="ARBA00005025"/>
    </source>
</evidence>
<feature type="domain" description="Thiamine pyrophosphate enzyme central" evidence="13">
    <location>
        <begin position="192"/>
        <end position="327"/>
    </location>
</feature>
<dbReference type="CDD" id="cd07035">
    <property type="entry name" value="TPP_PYR_POX_like"/>
    <property type="match status" value="1"/>
</dbReference>
<comment type="cofactor">
    <cofactor evidence="12">
        <name>Mg(2+)</name>
        <dbReference type="ChEBI" id="CHEBI:18420"/>
    </cofactor>
    <text evidence="12">Binds 1 Mg(2+) ion per subunit.</text>
</comment>
<evidence type="ECO:0000259" key="14">
    <source>
        <dbReference type="Pfam" id="PF02775"/>
    </source>
</evidence>
<evidence type="ECO:0000256" key="11">
    <source>
        <dbReference type="ARBA" id="ARBA00048670"/>
    </source>
</evidence>
<keyword evidence="10 12" id="KW-0100">Branched-chain amino acid biosynthesis</keyword>
<dbReference type="InterPro" id="IPR012846">
    <property type="entry name" value="Acetolactate_synth_lsu"/>
</dbReference>
<dbReference type="OrthoDB" id="4494979at2"/>
<evidence type="ECO:0000256" key="5">
    <source>
        <dbReference type="ARBA" id="ARBA00022605"/>
    </source>
</evidence>
<evidence type="ECO:0000259" key="13">
    <source>
        <dbReference type="Pfam" id="PF00205"/>
    </source>
</evidence>
<dbReference type="PROSITE" id="PS00187">
    <property type="entry name" value="TPP_ENZYMES"/>
    <property type="match status" value="1"/>
</dbReference>
<dbReference type="Gene3D" id="3.40.50.970">
    <property type="match status" value="2"/>
</dbReference>
<dbReference type="InterPro" id="IPR011766">
    <property type="entry name" value="TPP_enzyme_TPP-bd"/>
</dbReference>
<name>A0A4Y7RW33_9FIRM</name>
<dbReference type="EMBL" id="QFFZ01000003">
    <property type="protein sequence ID" value="TEB13195.1"/>
    <property type="molecule type" value="Genomic_DNA"/>
</dbReference>
<dbReference type="FunFam" id="3.40.50.970:FF:000007">
    <property type="entry name" value="Acetolactate synthase"/>
    <property type="match status" value="1"/>
</dbReference>
<feature type="domain" description="Thiamine pyrophosphate enzyme N-terminal TPP-binding" evidence="15">
    <location>
        <begin position="4"/>
        <end position="117"/>
    </location>
</feature>
<comment type="pathway">
    <text evidence="1 12">Amino-acid biosynthesis; L-isoleucine biosynthesis; L-isoleucine from 2-oxobutanoate: step 1/4.</text>
</comment>
<dbReference type="InterPro" id="IPR029035">
    <property type="entry name" value="DHS-like_NAD/FAD-binding_dom"/>
</dbReference>
<dbReference type="InterPro" id="IPR039368">
    <property type="entry name" value="AHAS_TPP"/>
</dbReference>
<evidence type="ECO:0000256" key="9">
    <source>
        <dbReference type="ARBA" id="ARBA00023052"/>
    </source>
</evidence>
<dbReference type="SUPFAM" id="SSF52467">
    <property type="entry name" value="DHS-like NAD/FAD-binding domain"/>
    <property type="match status" value="1"/>
</dbReference>
<dbReference type="InterPro" id="IPR029061">
    <property type="entry name" value="THDP-binding"/>
</dbReference>
<dbReference type="InterPro" id="IPR045229">
    <property type="entry name" value="TPP_enz"/>
</dbReference>
<proteinExistence type="inferred from homology"/>
<dbReference type="GO" id="GO:0000287">
    <property type="term" value="F:magnesium ion binding"/>
    <property type="evidence" value="ECO:0007669"/>
    <property type="project" value="UniProtKB-UniRule"/>
</dbReference>
<gene>
    <name evidence="16" type="primary">ilvB_1</name>
    <name evidence="16" type="ORF">Pmgp_00491</name>
</gene>
<dbReference type="GO" id="GO:0009099">
    <property type="term" value="P:L-valine biosynthetic process"/>
    <property type="evidence" value="ECO:0007669"/>
    <property type="project" value="UniProtKB-UniPathway"/>
</dbReference>
<evidence type="ECO:0000256" key="8">
    <source>
        <dbReference type="ARBA" id="ARBA00022842"/>
    </source>
</evidence>
<evidence type="ECO:0000256" key="1">
    <source>
        <dbReference type="ARBA" id="ARBA00004974"/>
    </source>
</evidence>
<dbReference type="EC" id="2.2.1.6" evidence="4 12"/>
<dbReference type="NCBIfam" id="TIGR00118">
    <property type="entry name" value="acolac_lg"/>
    <property type="match status" value="1"/>
</dbReference>
<comment type="pathway">
    <text evidence="2 12">Amino-acid biosynthesis; L-valine biosynthesis; L-valine from pyruvate: step 1/4.</text>
</comment>
<dbReference type="InterPro" id="IPR000399">
    <property type="entry name" value="TPP-bd_CS"/>
</dbReference>
<keyword evidence="17" id="KW-1185">Reference proteome</keyword>
<evidence type="ECO:0000256" key="4">
    <source>
        <dbReference type="ARBA" id="ARBA00013145"/>
    </source>
</evidence>
<dbReference type="Pfam" id="PF00205">
    <property type="entry name" value="TPP_enzyme_M"/>
    <property type="match status" value="1"/>
</dbReference>
<dbReference type="InterPro" id="IPR012000">
    <property type="entry name" value="Thiamin_PyroP_enz_cen_dom"/>
</dbReference>
<dbReference type="Gene3D" id="3.40.50.1220">
    <property type="entry name" value="TPP-binding domain"/>
    <property type="match status" value="1"/>
</dbReference>
<keyword evidence="6 12" id="KW-0808">Transferase</keyword>
<keyword evidence="9 12" id="KW-0786">Thiamine pyrophosphate</keyword>
<dbReference type="RefSeq" id="WP_134212372.1">
    <property type="nucleotide sequence ID" value="NZ_QFFZ01000003.1"/>
</dbReference>
<dbReference type="GO" id="GO:0005948">
    <property type="term" value="C:acetolactate synthase complex"/>
    <property type="evidence" value="ECO:0007669"/>
    <property type="project" value="TreeGrafter"/>
</dbReference>
<dbReference type="FunFam" id="3.40.50.1220:FF:000008">
    <property type="entry name" value="Acetolactate synthase"/>
    <property type="match status" value="1"/>
</dbReference>
<keyword evidence="8 12" id="KW-0460">Magnesium</keyword>
<evidence type="ECO:0000256" key="12">
    <source>
        <dbReference type="RuleBase" id="RU003591"/>
    </source>
</evidence>
<dbReference type="Pfam" id="PF02775">
    <property type="entry name" value="TPP_enzyme_C"/>
    <property type="match status" value="1"/>
</dbReference>
<dbReference type="UniPathway" id="UPA00047">
    <property type="reaction ID" value="UER00055"/>
</dbReference>
<comment type="caution">
    <text evidence="16">The sequence shown here is derived from an EMBL/GenBank/DDBJ whole genome shotgun (WGS) entry which is preliminary data.</text>
</comment>
<dbReference type="AlphaFoldDB" id="A0A4Y7RW33"/>
<dbReference type="GO" id="GO:0030976">
    <property type="term" value="F:thiamine pyrophosphate binding"/>
    <property type="evidence" value="ECO:0007669"/>
    <property type="project" value="UniProtKB-UniRule"/>
</dbReference>
<keyword evidence="7 12" id="KW-0479">Metal-binding</keyword>
<sequence>MEITVAEALIRCLEQENVELVFGYPGGAILPVYDALNKTTIKHILVRHEQGAAHAADGYARVTGKVGVCLATSGPGATNLITGIANAYMDSVPMVVITGQVSTGMVGTDAFQEVDITGITIPITKHNFLVKDPNQLPVIVKKAFHLASTGRPGPVLIDLPKDVAMEKIKFKYPKTVVLPGYKPTFKGHPSMVQQAGRIIMESERPVIYAGGGIRIANASPELLQLAEKINAPVTHTLMGLGCFPGDHPLFLGMLGLHGTKYANQAVTECDCLIAVGARFDDRVVSKISGFAPTAKIIHIDIDPAEIGKNVRIQLPIVGDVKNVLGALLPQLEKKENAPWLARIRQLKEEFPLHYDRNGCLKPQFVVEKLNEYKDDRAIVVTDVGQHQMWAAQYMRFKEPRCFLSSGGLGAMGFCLPAAVGAKLGAPDRTVITVIGDGGIQMTMQELGTAAEQKLPLKIFVLNNQRLGMVRQLQDFYCQKRHVAVDFQFNLDFAELGRLYGMEGYTVETAQQLEKLLPEVLASPKPVLVNCMVDPEENVLPMVLDGANINEAVD</sequence>
<organism evidence="16 17">
    <name type="scientific">Pelotomaculum propionicicum</name>
    <dbReference type="NCBI Taxonomy" id="258475"/>
    <lineage>
        <taxon>Bacteria</taxon>
        <taxon>Bacillati</taxon>
        <taxon>Bacillota</taxon>
        <taxon>Clostridia</taxon>
        <taxon>Eubacteriales</taxon>
        <taxon>Desulfotomaculaceae</taxon>
        <taxon>Pelotomaculum</taxon>
    </lineage>
</organism>
<comment type="similarity">
    <text evidence="3 12">Belongs to the TPP enzyme family.</text>
</comment>